<evidence type="ECO:0000256" key="2">
    <source>
        <dbReference type="ARBA" id="ARBA00007069"/>
    </source>
</evidence>
<evidence type="ECO:0000256" key="9">
    <source>
        <dbReference type="RuleBase" id="RU363032"/>
    </source>
</evidence>
<evidence type="ECO:0000313" key="13">
    <source>
        <dbReference type="Proteomes" id="UP000606463"/>
    </source>
</evidence>
<dbReference type="EMBL" id="DQVE01000056">
    <property type="protein sequence ID" value="HIP98844.1"/>
    <property type="molecule type" value="Genomic_DNA"/>
</dbReference>
<reference evidence="12" key="1">
    <citation type="journal article" date="2020" name="ISME J.">
        <title>Gammaproteobacteria mediating utilization of methyl-, sulfur- and petroleum organic compounds in deep ocean hydrothermal plumes.</title>
        <authorList>
            <person name="Zhou Z."/>
            <person name="Liu Y."/>
            <person name="Pan J."/>
            <person name="Cron B.R."/>
            <person name="Toner B.M."/>
            <person name="Anantharaman K."/>
            <person name="Breier J.A."/>
            <person name="Dick G.J."/>
            <person name="Li M."/>
        </authorList>
    </citation>
    <scope>NUCLEOTIDE SEQUENCE</scope>
    <source>
        <strain evidence="12">SZUA-1501</strain>
    </source>
</reference>
<evidence type="ECO:0000313" key="12">
    <source>
        <dbReference type="EMBL" id="HIP98844.1"/>
    </source>
</evidence>
<evidence type="ECO:0000256" key="8">
    <source>
        <dbReference type="ARBA" id="ARBA00023136"/>
    </source>
</evidence>
<feature type="domain" description="ABC transmembrane type-1" evidence="11">
    <location>
        <begin position="76"/>
        <end position="305"/>
    </location>
</feature>
<keyword evidence="5 10" id="KW-0592">Phosphate transport</keyword>
<dbReference type="NCBIfam" id="TIGR02138">
    <property type="entry name" value="phosphate_pstC"/>
    <property type="match status" value="1"/>
</dbReference>
<keyword evidence="3 9" id="KW-0813">Transport</keyword>
<dbReference type="PANTHER" id="PTHR30425:SF1">
    <property type="entry name" value="PHOSPHATE TRANSPORT SYSTEM PERMEASE PROTEIN PSTC"/>
    <property type="match status" value="1"/>
</dbReference>
<comment type="similarity">
    <text evidence="2 10">Belongs to the binding-protein-dependent transport system permease family. CysTW subfamily.</text>
</comment>
<dbReference type="PROSITE" id="PS50928">
    <property type="entry name" value="ABC_TM1"/>
    <property type="match status" value="1"/>
</dbReference>
<comment type="caution">
    <text evidence="10">Lacks conserved residue(s) required for the propagation of feature annotation.</text>
</comment>
<evidence type="ECO:0000256" key="1">
    <source>
        <dbReference type="ARBA" id="ARBA00004651"/>
    </source>
</evidence>
<proteinExistence type="inferred from homology"/>
<dbReference type="AlphaFoldDB" id="A0A9D1CFR6"/>
<evidence type="ECO:0000256" key="5">
    <source>
        <dbReference type="ARBA" id="ARBA00022592"/>
    </source>
</evidence>
<feature type="transmembrane region" description="Helical" evidence="9">
    <location>
        <begin position="76"/>
        <end position="101"/>
    </location>
</feature>
<feature type="transmembrane region" description="Helical" evidence="9">
    <location>
        <begin position="113"/>
        <end position="137"/>
    </location>
</feature>
<evidence type="ECO:0000256" key="3">
    <source>
        <dbReference type="ARBA" id="ARBA00022448"/>
    </source>
</evidence>
<comment type="subcellular location">
    <subcellularLocation>
        <location evidence="1 9">Cell membrane</location>
        <topology evidence="1 9">Multi-pass membrane protein</topology>
    </subcellularLocation>
</comment>
<keyword evidence="8 9" id="KW-0472">Membrane</keyword>
<evidence type="ECO:0000256" key="10">
    <source>
        <dbReference type="RuleBase" id="RU363054"/>
    </source>
</evidence>
<evidence type="ECO:0000256" key="4">
    <source>
        <dbReference type="ARBA" id="ARBA00022475"/>
    </source>
</evidence>
<accession>A0A9D1CFR6</accession>
<feature type="transmembrane region" description="Helical" evidence="9">
    <location>
        <begin position="21"/>
        <end position="42"/>
    </location>
</feature>
<keyword evidence="6 9" id="KW-0812">Transmembrane</keyword>
<keyword evidence="7 9" id="KW-1133">Transmembrane helix</keyword>
<name>A0A9D1CFR6_AQUAO</name>
<dbReference type="GO" id="GO:0005886">
    <property type="term" value="C:plasma membrane"/>
    <property type="evidence" value="ECO:0007669"/>
    <property type="project" value="UniProtKB-SubCell"/>
</dbReference>
<evidence type="ECO:0000256" key="7">
    <source>
        <dbReference type="ARBA" id="ARBA00022989"/>
    </source>
</evidence>
<dbReference type="PANTHER" id="PTHR30425">
    <property type="entry name" value="PHOSPHATE TRANSPORT SYSTEM PERMEASE PROTEIN PST"/>
    <property type="match status" value="1"/>
</dbReference>
<evidence type="ECO:0000259" key="11">
    <source>
        <dbReference type="PROSITE" id="PS50928"/>
    </source>
</evidence>
<gene>
    <name evidence="12" type="primary">pstC</name>
    <name evidence="12" type="ORF">EYH37_05760</name>
</gene>
<protein>
    <recommendedName>
        <fullName evidence="10">Phosphate transport system permease protein</fullName>
    </recommendedName>
</protein>
<comment type="caution">
    <text evidence="12">The sequence shown here is derived from an EMBL/GenBank/DDBJ whole genome shotgun (WGS) entry which is preliminary data.</text>
</comment>
<dbReference type="CDD" id="cd06261">
    <property type="entry name" value="TM_PBP2"/>
    <property type="match status" value="1"/>
</dbReference>
<dbReference type="InterPro" id="IPR035906">
    <property type="entry name" value="MetI-like_sf"/>
</dbReference>
<dbReference type="InterPro" id="IPR011864">
    <property type="entry name" value="Phosphate_PstC"/>
</dbReference>
<dbReference type="Proteomes" id="UP000606463">
    <property type="component" value="Unassembled WGS sequence"/>
</dbReference>
<dbReference type="InterPro" id="IPR000515">
    <property type="entry name" value="MetI-like"/>
</dbReference>
<comment type="function">
    <text evidence="10">Part of the binding-protein-dependent transport system for phosphate; probably responsible for the translocation of the substrate across the membrane.</text>
</comment>
<dbReference type="GO" id="GO:0006817">
    <property type="term" value="P:phosphate ion transport"/>
    <property type="evidence" value="ECO:0007669"/>
    <property type="project" value="UniProtKB-KW"/>
</dbReference>
<organism evidence="12 13">
    <name type="scientific">Aquifex aeolicus</name>
    <dbReference type="NCBI Taxonomy" id="63363"/>
    <lineage>
        <taxon>Bacteria</taxon>
        <taxon>Pseudomonadati</taxon>
        <taxon>Aquificota</taxon>
        <taxon>Aquificia</taxon>
        <taxon>Aquificales</taxon>
        <taxon>Aquificaceae</taxon>
        <taxon>Aquifex</taxon>
    </lineage>
</organism>
<dbReference type="SUPFAM" id="SSF161098">
    <property type="entry name" value="MetI-like"/>
    <property type="match status" value="1"/>
</dbReference>
<feature type="transmembrane region" description="Helical" evidence="9">
    <location>
        <begin position="284"/>
        <end position="305"/>
    </location>
</feature>
<dbReference type="GO" id="GO:0005315">
    <property type="term" value="F:phosphate transmembrane transporter activity"/>
    <property type="evidence" value="ECO:0007669"/>
    <property type="project" value="InterPro"/>
</dbReference>
<dbReference type="Gene3D" id="1.10.3720.10">
    <property type="entry name" value="MetI-like"/>
    <property type="match status" value="1"/>
</dbReference>
<dbReference type="InterPro" id="IPR051124">
    <property type="entry name" value="Phosphate_Transport_Permease"/>
</dbReference>
<keyword evidence="4 10" id="KW-1003">Cell membrane</keyword>
<sequence length="318" mass="35209">MSLRGNDRHKIFKIQDFIFEKILFLFVLLFIFILVGLFLVLFKESATTFKEIGVLKFIFGTDWDPDEEIFGALPHIYGTLVTTTIAILLATPLGFGIAIFLSELCPKKLKSVIGTLVEILAAIPSIIYGIWGLYVLVPLMSKYVEPTLHKIFENIPILNELFNGQMFGTDYFTAGVVLTFMITPFIASVTRDALEIVPPVLKESAYGLGATQTEVIVKVMFPFARLAILGSVILALGRALGETMAVTFVVGNFPNLTVHLFDPGTTITSTIANEFGEADSDLEYSALIALAFILLVVDFFVLWVAKGVFLKKARKYNI</sequence>
<feature type="transmembrane region" description="Helical" evidence="9">
    <location>
        <begin position="171"/>
        <end position="194"/>
    </location>
</feature>
<evidence type="ECO:0000256" key="6">
    <source>
        <dbReference type="ARBA" id="ARBA00022692"/>
    </source>
</evidence>
<dbReference type="Pfam" id="PF00528">
    <property type="entry name" value="BPD_transp_1"/>
    <property type="match status" value="1"/>
</dbReference>